<gene>
    <name evidence="3" type="ORF">CAEBREN_08621</name>
</gene>
<feature type="chain" id="PRO_5003403082" evidence="2">
    <location>
        <begin position="23"/>
        <end position="214"/>
    </location>
</feature>
<sequence>MNIKLFFVLFLATALLVSVSEAGKDRRKKQKQKERNEEDDNNEETTGGKAMEESGKAREEKERSSVLEKQAEKKSEDDESSSEEDEDEKDKADNSTVIIRKKREVHAIEGLKELTFPDIRLDEKHLQKAINDVISMITRLETSIEARKMSKTRAVRHAHQNDIMRDADEGRILPTDEARFKRDTTTTQIQKSREINDGAQLPIVKKPAATASPN</sequence>
<feature type="signal peptide" evidence="2">
    <location>
        <begin position="1"/>
        <end position="22"/>
    </location>
</feature>
<feature type="region of interest" description="Disordered" evidence="1">
    <location>
        <begin position="182"/>
        <end position="214"/>
    </location>
</feature>
<evidence type="ECO:0000313" key="3">
    <source>
        <dbReference type="EMBL" id="EGT59518.1"/>
    </source>
</evidence>
<dbReference type="HOGENOM" id="CLU_1409967_0_0_1"/>
<dbReference type="Proteomes" id="UP000008068">
    <property type="component" value="Unassembled WGS sequence"/>
</dbReference>
<dbReference type="EMBL" id="GL379795">
    <property type="protein sequence ID" value="EGT59518.1"/>
    <property type="molecule type" value="Genomic_DNA"/>
</dbReference>
<feature type="region of interest" description="Disordered" evidence="1">
    <location>
        <begin position="21"/>
        <end position="93"/>
    </location>
</feature>
<dbReference type="InParanoid" id="G0MHU7"/>
<evidence type="ECO:0000313" key="4">
    <source>
        <dbReference type="Proteomes" id="UP000008068"/>
    </source>
</evidence>
<keyword evidence="4" id="KW-1185">Reference proteome</keyword>
<dbReference type="OrthoDB" id="5861104at2759"/>
<keyword evidence="2" id="KW-0732">Signal</keyword>
<evidence type="ECO:0000256" key="1">
    <source>
        <dbReference type="SAM" id="MobiDB-lite"/>
    </source>
</evidence>
<organism evidence="4">
    <name type="scientific">Caenorhabditis brenneri</name>
    <name type="common">Nematode worm</name>
    <dbReference type="NCBI Taxonomy" id="135651"/>
    <lineage>
        <taxon>Eukaryota</taxon>
        <taxon>Metazoa</taxon>
        <taxon>Ecdysozoa</taxon>
        <taxon>Nematoda</taxon>
        <taxon>Chromadorea</taxon>
        <taxon>Rhabditida</taxon>
        <taxon>Rhabditina</taxon>
        <taxon>Rhabditomorpha</taxon>
        <taxon>Rhabditoidea</taxon>
        <taxon>Rhabditidae</taxon>
        <taxon>Peloderinae</taxon>
        <taxon>Caenorhabditis</taxon>
    </lineage>
</organism>
<feature type="compositionally biased region" description="Acidic residues" evidence="1">
    <location>
        <begin position="77"/>
        <end position="88"/>
    </location>
</feature>
<protein>
    <submittedName>
        <fullName evidence="3">Uncharacterized protein</fullName>
    </submittedName>
</protein>
<feature type="compositionally biased region" description="Basic and acidic residues" evidence="1">
    <location>
        <begin position="50"/>
        <end position="76"/>
    </location>
</feature>
<evidence type="ECO:0000256" key="2">
    <source>
        <dbReference type="SAM" id="SignalP"/>
    </source>
</evidence>
<reference evidence="4" key="1">
    <citation type="submission" date="2011-07" db="EMBL/GenBank/DDBJ databases">
        <authorList>
            <consortium name="Caenorhabditis brenneri Sequencing and Analysis Consortium"/>
            <person name="Wilson R.K."/>
        </authorList>
    </citation>
    <scope>NUCLEOTIDE SEQUENCE [LARGE SCALE GENOMIC DNA]</scope>
    <source>
        <strain evidence="4">PB2801</strain>
    </source>
</reference>
<dbReference type="AlphaFoldDB" id="G0MHU7"/>
<dbReference type="eggNOG" id="ENOG502THR5">
    <property type="taxonomic scope" value="Eukaryota"/>
</dbReference>
<name>G0MHU7_CAEBE</name>
<proteinExistence type="predicted"/>
<accession>G0MHU7</accession>
<dbReference type="OMA" id="EINDGAQ"/>
<dbReference type="FunCoup" id="G0MHU7">
    <property type="interactions" value="1449"/>
</dbReference>